<dbReference type="Gene3D" id="3.40.50.1100">
    <property type="match status" value="2"/>
</dbReference>
<dbReference type="RefSeq" id="WP_207910304.1">
    <property type="nucleotide sequence ID" value="NZ_CP042432.1"/>
</dbReference>
<sequence>MIYSLLDLVGNTPLVNLKNVNPNPNVKVYAKLEGNNPGGSVKDRAAYGMIRGALDRGELQPGIKLIEPTSGNTGIALAMMASLFGVEIELVMPEDATQERVLTMEAFGARVVLTPAKDSMEGAIDYANAQVAKGGYLMLNQFANPDNYLAHYHTTGPEIWKDTEGGITHFVSAMGTTGTIMGVSRFLKEQRPQIQIVGCQPAEGARIPGIRKWPKEYLPKIFEAERIDRIMEIWQDEAMIMTRRLAREEAIFCGMSSGGAVSAALRVAEELDKGVVVCIVCDRGDRYLSSDLFR</sequence>
<keyword evidence="15" id="KW-1185">Reference proteome</keyword>
<dbReference type="InterPro" id="IPR050214">
    <property type="entry name" value="Cys_Synth/Cystath_Beta-Synth"/>
</dbReference>
<evidence type="ECO:0000313" key="15">
    <source>
        <dbReference type="Proteomes" id="UP000295807"/>
    </source>
</evidence>
<dbReference type="Proteomes" id="UP000295807">
    <property type="component" value="Unassembled WGS sequence"/>
</dbReference>
<keyword evidence="7 10" id="KW-0663">Pyridoxal phosphate</keyword>
<dbReference type="InterPro" id="IPR001926">
    <property type="entry name" value="TrpB-like_PALP"/>
</dbReference>
<keyword evidence="6 12" id="KW-0808">Transferase</keyword>
<dbReference type="NCBIfam" id="TIGR01136">
    <property type="entry name" value="cysKM"/>
    <property type="match status" value="1"/>
</dbReference>
<evidence type="ECO:0000256" key="5">
    <source>
        <dbReference type="ARBA" id="ARBA00022605"/>
    </source>
</evidence>
<dbReference type="InterPro" id="IPR036052">
    <property type="entry name" value="TrpB-like_PALP_sf"/>
</dbReference>
<comment type="similarity">
    <text evidence="3 12">Belongs to the cysteine synthase/cystathionine beta-synthase family.</text>
</comment>
<feature type="binding site" evidence="10">
    <location>
        <position position="256"/>
    </location>
    <ligand>
        <name>pyridoxal 5'-phosphate</name>
        <dbReference type="ChEBI" id="CHEBI:597326"/>
    </ligand>
</feature>
<evidence type="ECO:0000256" key="1">
    <source>
        <dbReference type="ARBA" id="ARBA00001933"/>
    </source>
</evidence>
<dbReference type="InterPro" id="IPR001216">
    <property type="entry name" value="P-phosphate_BS"/>
</dbReference>
<feature type="binding site" evidence="10">
    <location>
        <position position="72"/>
    </location>
    <ligand>
        <name>pyridoxal 5'-phosphate</name>
        <dbReference type="ChEBI" id="CHEBI:597326"/>
    </ligand>
</feature>
<dbReference type="SUPFAM" id="SSF53686">
    <property type="entry name" value="Tryptophan synthase beta subunit-like PLP-dependent enzymes"/>
    <property type="match status" value="1"/>
</dbReference>
<comment type="pathway">
    <text evidence="2">Amino-acid biosynthesis; L-cysteine biosynthesis; L-cysteine from L-serine: step 2/2.</text>
</comment>
<dbReference type="Pfam" id="PF00291">
    <property type="entry name" value="PALP"/>
    <property type="match status" value="1"/>
</dbReference>
<evidence type="ECO:0000256" key="12">
    <source>
        <dbReference type="RuleBase" id="RU003985"/>
    </source>
</evidence>
<evidence type="ECO:0000313" key="14">
    <source>
        <dbReference type="EMBL" id="TCS86577.1"/>
    </source>
</evidence>
<dbReference type="PROSITE" id="PS00901">
    <property type="entry name" value="CYS_SYNTHASE"/>
    <property type="match status" value="1"/>
</dbReference>
<reference evidence="14 15" key="1">
    <citation type="submission" date="2019-03" db="EMBL/GenBank/DDBJ databases">
        <title>Genomic Encyclopedia of Type Strains, Phase IV (KMG-IV): sequencing the most valuable type-strain genomes for metagenomic binning, comparative biology and taxonomic classification.</title>
        <authorList>
            <person name="Goeker M."/>
        </authorList>
    </citation>
    <scope>NUCLEOTIDE SEQUENCE [LARGE SCALE GENOMIC DNA]</scope>
    <source>
        <strain evidence="14 15">DSM 21100</strain>
    </source>
</reference>
<organism evidence="14 15">
    <name type="scientific">Anseongella ginsenosidimutans</name>
    <dbReference type="NCBI Taxonomy" id="496056"/>
    <lineage>
        <taxon>Bacteria</taxon>
        <taxon>Pseudomonadati</taxon>
        <taxon>Bacteroidota</taxon>
        <taxon>Sphingobacteriia</taxon>
        <taxon>Sphingobacteriales</taxon>
        <taxon>Sphingobacteriaceae</taxon>
        <taxon>Anseongella</taxon>
    </lineage>
</organism>
<dbReference type="UniPathway" id="UPA00136">
    <property type="reaction ID" value="UER00200"/>
</dbReference>
<gene>
    <name evidence="14" type="ORF">EDD80_107110</name>
</gene>
<dbReference type="NCBIfam" id="TIGR01138">
    <property type="entry name" value="cysM"/>
    <property type="match status" value="1"/>
</dbReference>
<dbReference type="PANTHER" id="PTHR10314">
    <property type="entry name" value="CYSTATHIONINE BETA-SYNTHASE"/>
    <property type="match status" value="1"/>
</dbReference>
<accession>A0A4R3KQK0</accession>
<comment type="caution">
    <text evidence="14">The sequence shown here is derived from an EMBL/GenBank/DDBJ whole genome shotgun (WGS) entry which is preliminary data.</text>
</comment>
<evidence type="ECO:0000256" key="9">
    <source>
        <dbReference type="ARBA" id="ARBA00047931"/>
    </source>
</evidence>
<dbReference type="FunFam" id="3.40.50.1100:FF:000006">
    <property type="entry name" value="Cysteine synthase"/>
    <property type="match status" value="1"/>
</dbReference>
<dbReference type="InterPro" id="IPR005856">
    <property type="entry name" value="Cys_synth"/>
</dbReference>
<evidence type="ECO:0000256" key="8">
    <source>
        <dbReference type="ARBA" id="ARBA00023192"/>
    </source>
</evidence>
<dbReference type="EMBL" id="SMAD01000007">
    <property type="protein sequence ID" value="TCS86577.1"/>
    <property type="molecule type" value="Genomic_DNA"/>
</dbReference>
<dbReference type="InterPro" id="IPR005858">
    <property type="entry name" value="CysM"/>
</dbReference>
<comment type="catalytic activity">
    <reaction evidence="9 12">
        <text>O-acetyl-L-serine + hydrogen sulfide = L-cysteine + acetate</text>
        <dbReference type="Rhea" id="RHEA:14829"/>
        <dbReference type="ChEBI" id="CHEBI:29919"/>
        <dbReference type="ChEBI" id="CHEBI:30089"/>
        <dbReference type="ChEBI" id="CHEBI:35235"/>
        <dbReference type="ChEBI" id="CHEBI:58340"/>
        <dbReference type="EC" id="2.5.1.47"/>
    </reaction>
</comment>
<comment type="cofactor">
    <cofactor evidence="1 10 12">
        <name>pyridoxal 5'-phosphate</name>
        <dbReference type="ChEBI" id="CHEBI:597326"/>
    </cofactor>
</comment>
<evidence type="ECO:0000256" key="4">
    <source>
        <dbReference type="ARBA" id="ARBA00012681"/>
    </source>
</evidence>
<evidence type="ECO:0000259" key="13">
    <source>
        <dbReference type="Pfam" id="PF00291"/>
    </source>
</evidence>
<feature type="modified residue" description="N6-(pyridoxal phosphate)lysine" evidence="11">
    <location>
        <position position="42"/>
    </location>
</feature>
<dbReference type="AlphaFoldDB" id="A0A4R3KQK0"/>
<dbReference type="GO" id="GO:0006535">
    <property type="term" value="P:cysteine biosynthetic process from serine"/>
    <property type="evidence" value="ECO:0007669"/>
    <property type="project" value="UniProtKB-UniRule"/>
</dbReference>
<evidence type="ECO:0000256" key="10">
    <source>
        <dbReference type="PIRSR" id="PIRSR605856-50"/>
    </source>
</evidence>
<dbReference type="NCBIfam" id="NF008735">
    <property type="entry name" value="PRK11761.1"/>
    <property type="match status" value="1"/>
</dbReference>
<dbReference type="EC" id="2.5.1.47" evidence="4 12"/>
<feature type="binding site" evidence="10">
    <location>
        <begin position="175"/>
        <end position="179"/>
    </location>
    <ligand>
        <name>pyridoxal 5'-phosphate</name>
        <dbReference type="ChEBI" id="CHEBI:597326"/>
    </ligand>
</feature>
<dbReference type="GO" id="GO:0004124">
    <property type="term" value="F:cysteine synthase activity"/>
    <property type="evidence" value="ECO:0007669"/>
    <property type="project" value="UniProtKB-UniRule"/>
</dbReference>
<evidence type="ECO:0000256" key="6">
    <source>
        <dbReference type="ARBA" id="ARBA00022679"/>
    </source>
</evidence>
<evidence type="ECO:0000256" key="2">
    <source>
        <dbReference type="ARBA" id="ARBA00004962"/>
    </source>
</evidence>
<evidence type="ECO:0000256" key="7">
    <source>
        <dbReference type="ARBA" id="ARBA00022898"/>
    </source>
</evidence>
<dbReference type="CDD" id="cd01561">
    <property type="entry name" value="CBS_like"/>
    <property type="match status" value="1"/>
</dbReference>
<keyword evidence="8 12" id="KW-0198">Cysteine biosynthesis</keyword>
<name>A0A4R3KQK0_9SPHI</name>
<protein>
    <recommendedName>
        <fullName evidence="4 12">Cysteine synthase</fullName>
        <ecNumber evidence="4 12">2.5.1.47</ecNumber>
    </recommendedName>
</protein>
<evidence type="ECO:0000256" key="11">
    <source>
        <dbReference type="PIRSR" id="PIRSR605856-51"/>
    </source>
</evidence>
<proteinExistence type="inferred from homology"/>
<keyword evidence="5 12" id="KW-0028">Amino-acid biosynthesis</keyword>
<feature type="domain" description="Tryptophan synthase beta chain-like PALP" evidence="13">
    <location>
        <begin position="7"/>
        <end position="282"/>
    </location>
</feature>
<evidence type="ECO:0000256" key="3">
    <source>
        <dbReference type="ARBA" id="ARBA00007103"/>
    </source>
</evidence>